<sequence length="120" mass="14492">MAARRSRVEWENQQRKKQNLKPLEMDELIAKAWRFVRERFRSYQSERKLHGLKRARARRDADRTRKDIVTLVKQQLTREYASGRFTGGLDAMKRELERRVKERMLMSRGNNYTRLATVPI</sequence>
<protein>
    <recommendedName>
        <fullName evidence="1">Replication initiation protein</fullName>
    </recommendedName>
</protein>
<gene>
    <name evidence="3" type="primary">repA_3</name>
    <name evidence="3" type="ORF">NCTC7304_00053</name>
</gene>
<dbReference type="AlphaFoldDB" id="A0A379SM86"/>
<dbReference type="GO" id="GO:0006260">
    <property type="term" value="P:DNA replication"/>
    <property type="evidence" value="ECO:0007669"/>
    <property type="project" value="UniProtKB-KW"/>
</dbReference>
<dbReference type="GO" id="GO:0006276">
    <property type="term" value="P:plasmid maintenance"/>
    <property type="evidence" value="ECO:0007669"/>
    <property type="project" value="InterPro"/>
</dbReference>
<dbReference type="NCBIfam" id="NF040977">
    <property type="entry name" value="RepA_IncFII_LM"/>
    <property type="match status" value="1"/>
</dbReference>
<name>A0A379SM86_SALER</name>
<evidence type="ECO:0000313" key="4">
    <source>
        <dbReference type="Proteomes" id="UP000254762"/>
    </source>
</evidence>
<evidence type="ECO:0000256" key="2">
    <source>
        <dbReference type="ARBA" id="ARBA00022705"/>
    </source>
</evidence>
<dbReference type="EMBL" id="UGXD01000001">
    <property type="protein sequence ID" value="SUG30703.1"/>
    <property type="molecule type" value="Genomic_DNA"/>
</dbReference>
<dbReference type="Proteomes" id="UP000254762">
    <property type="component" value="Unassembled WGS sequence"/>
</dbReference>
<keyword evidence="2" id="KW-0235">DNA replication</keyword>
<organism evidence="3 4">
    <name type="scientific">Salmonella enterica subsp. arizonae</name>
    <dbReference type="NCBI Taxonomy" id="59203"/>
    <lineage>
        <taxon>Bacteria</taxon>
        <taxon>Pseudomonadati</taxon>
        <taxon>Pseudomonadota</taxon>
        <taxon>Gammaproteobacteria</taxon>
        <taxon>Enterobacterales</taxon>
        <taxon>Enterobacteriaceae</taxon>
        <taxon>Salmonella</taxon>
    </lineage>
</organism>
<evidence type="ECO:0000256" key="1">
    <source>
        <dbReference type="ARBA" id="ARBA00019152"/>
    </source>
</evidence>
<reference evidence="3 4" key="1">
    <citation type="submission" date="2018-06" db="EMBL/GenBank/DDBJ databases">
        <authorList>
            <consortium name="Pathogen Informatics"/>
            <person name="Doyle S."/>
        </authorList>
    </citation>
    <scope>NUCLEOTIDE SEQUENCE [LARGE SCALE GENOMIC DNA]</scope>
    <source>
        <strain evidence="3 4">NCTC7304</strain>
    </source>
</reference>
<evidence type="ECO:0000313" key="3">
    <source>
        <dbReference type="EMBL" id="SUG30703.1"/>
    </source>
</evidence>
<accession>A0A379SM86</accession>
<proteinExistence type="predicted"/>
<dbReference type="InterPro" id="IPR003446">
    <property type="entry name" value="Plasmid_replication_init_RepA"/>
</dbReference>